<evidence type="ECO:0000313" key="3">
    <source>
        <dbReference type="Proteomes" id="UP000076580"/>
    </source>
</evidence>
<keyword evidence="3" id="KW-1185">Reference proteome</keyword>
<feature type="region of interest" description="Disordered" evidence="1">
    <location>
        <begin position="211"/>
        <end position="234"/>
    </location>
</feature>
<feature type="region of interest" description="Disordered" evidence="1">
    <location>
        <begin position="121"/>
        <end position="141"/>
    </location>
</feature>
<dbReference type="InParanoid" id="A0A151GCV1"/>
<dbReference type="AlphaFoldDB" id="A0A151GCV1"/>
<comment type="caution">
    <text evidence="2">The sequence shown here is derived from an EMBL/GenBank/DDBJ whole genome shotgun (WGS) entry which is preliminary data.</text>
</comment>
<proteinExistence type="predicted"/>
<name>A0A151GCV1_DRECN</name>
<gene>
    <name evidence="2" type="ORF">DCS_06846</name>
</gene>
<dbReference type="Proteomes" id="UP000076580">
    <property type="component" value="Chromosome 03"/>
</dbReference>
<dbReference type="EMBL" id="LAYC01000003">
    <property type="protein sequence ID" value="KYK54885.1"/>
    <property type="molecule type" value="Genomic_DNA"/>
</dbReference>
<organism evidence="2 3">
    <name type="scientific">Drechmeria coniospora</name>
    <name type="common">Nematophagous fungus</name>
    <name type="synonym">Meria coniospora</name>
    <dbReference type="NCBI Taxonomy" id="98403"/>
    <lineage>
        <taxon>Eukaryota</taxon>
        <taxon>Fungi</taxon>
        <taxon>Dikarya</taxon>
        <taxon>Ascomycota</taxon>
        <taxon>Pezizomycotina</taxon>
        <taxon>Sordariomycetes</taxon>
        <taxon>Hypocreomycetidae</taxon>
        <taxon>Hypocreales</taxon>
        <taxon>Ophiocordycipitaceae</taxon>
        <taxon>Drechmeria</taxon>
    </lineage>
</organism>
<evidence type="ECO:0000313" key="2">
    <source>
        <dbReference type="EMBL" id="KYK54885.1"/>
    </source>
</evidence>
<evidence type="ECO:0000256" key="1">
    <source>
        <dbReference type="SAM" id="MobiDB-lite"/>
    </source>
</evidence>
<dbReference type="GeneID" id="63719489"/>
<accession>A0A151GCV1</accession>
<dbReference type="RefSeq" id="XP_040654237.1">
    <property type="nucleotide sequence ID" value="XM_040804133.1"/>
</dbReference>
<protein>
    <submittedName>
        <fullName evidence="2">Uncharacterized protein</fullName>
    </submittedName>
</protein>
<feature type="region of interest" description="Disordered" evidence="1">
    <location>
        <begin position="1"/>
        <end position="79"/>
    </location>
</feature>
<sequence>MTRRRRIHDAAGGATGWRPAAEGTAWQRVGGGKSPLPANQQMAASAADIEPKQQASADLPKAVAGKQSSASKPDKTNADTEAPRIVCFAEALIAPGAFEAEAPAIDTAEGEAVPAKDIEPTRAQDFEHNLPSPSSSALNLRSEAPPEAVGWLKTTTWRICQLARPWTNRFNVVEDRDLPMERILCKYGLPILCNAASSTLTDFDLDACTAKDWEREPKTQIESPKAADDERPPA</sequence>
<reference evidence="2 3" key="1">
    <citation type="journal article" date="2016" name="Sci. Rep.">
        <title>Insights into Adaptations to a Near-Obligate Nematode Endoparasitic Lifestyle from the Finished Genome of Drechmeria coniospora.</title>
        <authorList>
            <person name="Zhang L."/>
            <person name="Zhou Z."/>
            <person name="Guo Q."/>
            <person name="Fokkens L."/>
            <person name="Miskei M."/>
            <person name="Pocsi I."/>
            <person name="Zhang W."/>
            <person name="Chen M."/>
            <person name="Wang L."/>
            <person name="Sun Y."/>
            <person name="Donzelli B.G."/>
            <person name="Gibson D.M."/>
            <person name="Nelson D.R."/>
            <person name="Luo J.G."/>
            <person name="Rep M."/>
            <person name="Liu H."/>
            <person name="Yang S."/>
            <person name="Wang J."/>
            <person name="Krasnoff S.B."/>
            <person name="Xu Y."/>
            <person name="Molnar I."/>
            <person name="Lin M."/>
        </authorList>
    </citation>
    <scope>NUCLEOTIDE SEQUENCE [LARGE SCALE GENOMIC DNA]</scope>
    <source>
        <strain evidence="2 3">ARSEF 6962</strain>
    </source>
</reference>